<dbReference type="PANTHER" id="PTHR39490:SF8">
    <property type="entry name" value="ZINC FINGER FYVE DOMAIN-CONTAINING PROTEIN 21"/>
    <property type="match status" value="1"/>
</dbReference>
<organism evidence="6 7">
    <name type="scientific">Aphanomyces euteiches</name>
    <dbReference type="NCBI Taxonomy" id="100861"/>
    <lineage>
        <taxon>Eukaryota</taxon>
        <taxon>Sar</taxon>
        <taxon>Stramenopiles</taxon>
        <taxon>Oomycota</taxon>
        <taxon>Saprolegniomycetes</taxon>
        <taxon>Saprolegniales</taxon>
        <taxon>Verrucalvaceae</taxon>
        <taxon>Aphanomyces</taxon>
    </lineage>
</organism>
<dbReference type="VEuPathDB" id="FungiDB:AeMF1_000483"/>
<evidence type="ECO:0000256" key="3">
    <source>
        <dbReference type="ARBA" id="ARBA00022833"/>
    </source>
</evidence>
<sequence>MMAAATTDPLESQWRKHMPEGEWVPDISVLACMVCKGEFSFWNRKHHCRRCGAVVCDACSNHRTRHIHRDMTKTSEQEARVCDLCIQVIDAKISAGVRRRLGFADNNPVSEDSPSEQDKTAAIFAPQKAERNGRAVVTMGRYRAEIKESEGNRYIRDSDL</sequence>
<keyword evidence="3" id="KW-0862">Zinc</keyword>
<dbReference type="InterPro" id="IPR011011">
    <property type="entry name" value="Znf_FYVE_PHD"/>
</dbReference>
<evidence type="ECO:0000313" key="6">
    <source>
        <dbReference type="EMBL" id="KAF0727972.1"/>
    </source>
</evidence>
<dbReference type="SUPFAM" id="SSF57903">
    <property type="entry name" value="FYVE/PHD zinc finger"/>
    <property type="match status" value="1"/>
</dbReference>
<keyword evidence="7" id="KW-1185">Reference proteome</keyword>
<evidence type="ECO:0000256" key="2">
    <source>
        <dbReference type="ARBA" id="ARBA00022771"/>
    </source>
</evidence>
<evidence type="ECO:0000256" key="1">
    <source>
        <dbReference type="ARBA" id="ARBA00022723"/>
    </source>
</evidence>
<dbReference type="InterPro" id="IPR017455">
    <property type="entry name" value="Znf_FYVE-rel"/>
</dbReference>
<evidence type="ECO:0000313" key="7">
    <source>
        <dbReference type="Proteomes" id="UP000481153"/>
    </source>
</evidence>
<dbReference type="InterPro" id="IPR000306">
    <property type="entry name" value="Znf_FYVE"/>
</dbReference>
<dbReference type="Gene3D" id="3.30.40.10">
    <property type="entry name" value="Zinc/RING finger domain, C3HC4 (zinc finger)"/>
    <property type="match status" value="1"/>
</dbReference>
<dbReference type="PANTHER" id="PTHR39490">
    <property type="entry name" value="ARRESTIN DOMAIN-CONTAINING PROTEIN D"/>
    <property type="match status" value="1"/>
</dbReference>
<dbReference type="GO" id="GO:0008270">
    <property type="term" value="F:zinc ion binding"/>
    <property type="evidence" value="ECO:0007669"/>
    <property type="project" value="UniProtKB-KW"/>
</dbReference>
<dbReference type="Pfam" id="PF01363">
    <property type="entry name" value="FYVE"/>
    <property type="match status" value="1"/>
</dbReference>
<dbReference type="InterPro" id="IPR013083">
    <property type="entry name" value="Znf_RING/FYVE/PHD"/>
</dbReference>
<evidence type="ECO:0000259" key="5">
    <source>
        <dbReference type="PROSITE" id="PS50178"/>
    </source>
</evidence>
<dbReference type="Proteomes" id="UP000481153">
    <property type="component" value="Unassembled WGS sequence"/>
</dbReference>
<proteinExistence type="predicted"/>
<comment type="caution">
    <text evidence="6">The sequence shown here is derived from an EMBL/GenBank/DDBJ whole genome shotgun (WGS) entry which is preliminary data.</text>
</comment>
<dbReference type="SMART" id="SM00064">
    <property type="entry name" value="FYVE"/>
    <property type="match status" value="1"/>
</dbReference>
<gene>
    <name evidence="6" type="ORF">Ae201684_014081</name>
</gene>
<reference evidence="6 7" key="1">
    <citation type="submission" date="2019-07" db="EMBL/GenBank/DDBJ databases">
        <title>Genomics analysis of Aphanomyces spp. identifies a new class of oomycete effector associated with host adaptation.</title>
        <authorList>
            <person name="Gaulin E."/>
        </authorList>
    </citation>
    <scope>NUCLEOTIDE SEQUENCE [LARGE SCALE GENOMIC DNA]</scope>
    <source>
        <strain evidence="6 7">ATCC 201684</strain>
    </source>
</reference>
<evidence type="ECO:0000256" key="4">
    <source>
        <dbReference type="PROSITE-ProRule" id="PRU00091"/>
    </source>
</evidence>
<dbReference type="EMBL" id="VJMJ01000184">
    <property type="protein sequence ID" value="KAF0727972.1"/>
    <property type="molecule type" value="Genomic_DNA"/>
</dbReference>
<feature type="domain" description="FYVE-type" evidence="5">
    <location>
        <begin position="26"/>
        <end position="90"/>
    </location>
</feature>
<dbReference type="InterPro" id="IPR052113">
    <property type="entry name" value="FYVE-type_Zinc_Finger"/>
</dbReference>
<dbReference type="PROSITE" id="PS50178">
    <property type="entry name" value="ZF_FYVE"/>
    <property type="match status" value="1"/>
</dbReference>
<name>A0A6G0WKZ7_9STRA</name>
<protein>
    <recommendedName>
        <fullName evidence="5">FYVE-type domain-containing protein</fullName>
    </recommendedName>
</protein>
<keyword evidence="2 4" id="KW-0863">Zinc-finger</keyword>
<dbReference type="AlphaFoldDB" id="A0A6G0WKZ7"/>
<accession>A0A6G0WKZ7</accession>
<keyword evidence="1" id="KW-0479">Metal-binding</keyword>